<dbReference type="RefSeq" id="WP_031385204.1">
    <property type="nucleotide sequence ID" value="NZ_BAABKI010000027.1"/>
</dbReference>
<protein>
    <submittedName>
        <fullName evidence="6">Electron transfer flavoprotein subunit alpha/FixB family protein</fullName>
    </submittedName>
</protein>
<feature type="compositionally biased region" description="Low complexity" evidence="3">
    <location>
        <begin position="67"/>
        <end position="82"/>
    </location>
</feature>
<dbReference type="PANTHER" id="PTHR43153:SF1">
    <property type="entry name" value="ELECTRON TRANSFER FLAVOPROTEIN SUBUNIT ALPHA, MITOCHONDRIAL"/>
    <property type="match status" value="1"/>
</dbReference>
<dbReference type="Gene3D" id="3.40.50.620">
    <property type="entry name" value="HUPs"/>
    <property type="match status" value="1"/>
</dbReference>
<dbReference type="InterPro" id="IPR029035">
    <property type="entry name" value="DHS-like_NAD/FAD-binding_dom"/>
</dbReference>
<sequence length="450" mass="48023">MSELVRRDPRKEWIARNRLHPEHLAVLAEMNGDVSPSEWMGPNGLTRRDPHAVGFIGPNGLKRIDRSGAQQAASQSARRQAQPGDARRRVDIESPAFLVAVVPDMPGGRLSAHDRDLLGLARQLADADPDAPGAVLAIVFGERQQGEGSGELKAQGEGNGAHETSVFGEAGVDRLLRLPIDSRAGYLPEARIAALQAVERELAPRYWLLPDSPLGGGDLGRRLAVRLGERPAAQVWQVEADTAGETGWRCTARGAAGNSDILRALPRVVLALAECAEPVSETRHAAQPVALAQALPEVLARLEDLGEVAVDPASVALAEAEFILSAGNGVKDWDGYHHAARVLGATEGASRVAVDDGFMARDRQVGATGTWVSARVYVAVGISGAIQHLQGIQSCDKVVAINLNPGCDMVKRADLSVIGDAGEILAALVARVERYREQQREQQQENRDAA</sequence>
<name>A0ABP9RJI4_9GAMM</name>
<evidence type="ECO:0000313" key="6">
    <source>
        <dbReference type="EMBL" id="GAA5177943.1"/>
    </source>
</evidence>
<evidence type="ECO:0000256" key="3">
    <source>
        <dbReference type="SAM" id="MobiDB-lite"/>
    </source>
</evidence>
<feature type="domain" description="Electron transfer flavoprotein alpha/beta-subunit N-terminal" evidence="5">
    <location>
        <begin position="106"/>
        <end position="288"/>
    </location>
</feature>
<evidence type="ECO:0000259" key="4">
    <source>
        <dbReference type="Pfam" id="PF00766"/>
    </source>
</evidence>
<dbReference type="InterPro" id="IPR014730">
    <property type="entry name" value="ETF_a/b_N"/>
</dbReference>
<organism evidence="6 7">
    <name type="scientific">Modicisalibacter zincidurans</name>
    <dbReference type="NCBI Taxonomy" id="1178777"/>
    <lineage>
        <taxon>Bacteria</taxon>
        <taxon>Pseudomonadati</taxon>
        <taxon>Pseudomonadota</taxon>
        <taxon>Gammaproteobacteria</taxon>
        <taxon>Oceanospirillales</taxon>
        <taxon>Halomonadaceae</taxon>
        <taxon>Modicisalibacter</taxon>
    </lineage>
</organism>
<keyword evidence="2" id="KW-0249">Electron transport</keyword>
<reference evidence="7" key="1">
    <citation type="journal article" date="2019" name="Int. J. Syst. Evol. Microbiol.">
        <title>The Global Catalogue of Microorganisms (GCM) 10K type strain sequencing project: providing services to taxonomists for standard genome sequencing and annotation.</title>
        <authorList>
            <consortium name="The Broad Institute Genomics Platform"/>
            <consortium name="The Broad Institute Genome Sequencing Center for Infectious Disease"/>
            <person name="Wu L."/>
            <person name="Ma J."/>
        </authorList>
    </citation>
    <scope>NUCLEOTIDE SEQUENCE [LARGE SCALE GENOMIC DNA]</scope>
    <source>
        <strain evidence="7">JCM 18472</strain>
    </source>
</reference>
<evidence type="ECO:0000256" key="2">
    <source>
        <dbReference type="ARBA" id="ARBA00022982"/>
    </source>
</evidence>
<gene>
    <name evidence="6" type="ORF">GCM10023342_27200</name>
</gene>
<evidence type="ECO:0000256" key="1">
    <source>
        <dbReference type="ARBA" id="ARBA00005817"/>
    </source>
</evidence>
<dbReference type="SUPFAM" id="SSF52467">
    <property type="entry name" value="DHS-like NAD/FAD-binding domain"/>
    <property type="match status" value="1"/>
</dbReference>
<evidence type="ECO:0000313" key="7">
    <source>
        <dbReference type="Proteomes" id="UP001500074"/>
    </source>
</evidence>
<accession>A0ABP9RJI4</accession>
<feature type="region of interest" description="Disordered" evidence="3">
    <location>
        <begin position="58"/>
        <end position="89"/>
    </location>
</feature>
<comment type="caution">
    <text evidence="6">The sequence shown here is derived from an EMBL/GenBank/DDBJ whole genome shotgun (WGS) entry which is preliminary data.</text>
</comment>
<dbReference type="EMBL" id="BAABKI010000027">
    <property type="protein sequence ID" value="GAA5177943.1"/>
    <property type="molecule type" value="Genomic_DNA"/>
</dbReference>
<dbReference type="PANTHER" id="PTHR43153">
    <property type="entry name" value="ELECTRON TRANSFER FLAVOPROTEIN ALPHA"/>
    <property type="match status" value="1"/>
</dbReference>
<keyword evidence="7" id="KW-1185">Reference proteome</keyword>
<keyword evidence="2" id="KW-0813">Transport</keyword>
<dbReference type="SUPFAM" id="SSF52402">
    <property type="entry name" value="Adenine nucleotide alpha hydrolases-like"/>
    <property type="match status" value="1"/>
</dbReference>
<dbReference type="InterPro" id="IPR014731">
    <property type="entry name" value="ETF_asu_C"/>
</dbReference>
<dbReference type="Proteomes" id="UP001500074">
    <property type="component" value="Unassembled WGS sequence"/>
</dbReference>
<dbReference type="InterPro" id="IPR014729">
    <property type="entry name" value="Rossmann-like_a/b/a_fold"/>
</dbReference>
<comment type="similarity">
    <text evidence="1">Belongs to the ETF alpha-subunit/FixB family.</text>
</comment>
<dbReference type="Pfam" id="PF00766">
    <property type="entry name" value="ETF_alpha"/>
    <property type="match status" value="1"/>
</dbReference>
<dbReference type="Pfam" id="PF01012">
    <property type="entry name" value="ETF"/>
    <property type="match status" value="1"/>
</dbReference>
<dbReference type="Gene3D" id="3.40.50.1220">
    <property type="entry name" value="TPP-binding domain"/>
    <property type="match status" value="1"/>
</dbReference>
<evidence type="ECO:0000259" key="5">
    <source>
        <dbReference type="Pfam" id="PF01012"/>
    </source>
</evidence>
<dbReference type="InterPro" id="IPR001308">
    <property type="entry name" value="ETF_a/FixB"/>
</dbReference>
<proteinExistence type="inferred from homology"/>
<feature type="domain" description="Electron transfer flavoprotein alpha subunit C-terminal" evidence="4">
    <location>
        <begin position="317"/>
        <end position="393"/>
    </location>
</feature>